<name>A0AC59YA26_RANTA</name>
<dbReference type="EMBL" id="OX596095">
    <property type="protein sequence ID" value="CAM9518514.1"/>
    <property type="molecule type" value="Genomic_DNA"/>
</dbReference>
<evidence type="ECO:0000313" key="1">
    <source>
        <dbReference type="EMBL" id="CAM9518514.1"/>
    </source>
</evidence>
<organism evidence="1 2">
    <name type="scientific">Rangifer tarandus platyrhynchus</name>
    <name type="common">Svalbard reindeer</name>
    <dbReference type="NCBI Taxonomy" id="3082113"/>
    <lineage>
        <taxon>Eukaryota</taxon>
        <taxon>Metazoa</taxon>
        <taxon>Chordata</taxon>
        <taxon>Craniata</taxon>
        <taxon>Vertebrata</taxon>
        <taxon>Euteleostomi</taxon>
        <taxon>Mammalia</taxon>
        <taxon>Eutheria</taxon>
        <taxon>Laurasiatheria</taxon>
        <taxon>Artiodactyla</taxon>
        <taxon>Ruminantia</taxon>
        <taxon>Pecora</taxon>
        <taxon>Cervidae</taxon>
        <taxon>Odocoileinae</taxon>
        <taxon>Rangifer</taxon>
    </lineage>
</organism>
<protein>
    <submittedName>
        <fullName evidence="1">Uncharacterized protein</fullName>
    </submittedName>
</protein>
<gene>
    <name evidence="1" type="ORF">MRATA1EN22A_LOCUS3662</name>
</gene>
<reference evidence="1" key="2">
    <citation type="submission" date="2025-03" db="EMBL/GenBank/DDBJ databases">
        <authorList>
            <consortium name="ELIXIR-Norway"/>
            <consortium name="Elixir Norway"/>
        </authorList>
    </citation>
    <scope>NUCLEOTIDE SEQUENCE</scope>
</reference>
<accession>A0AC59YA26</accession>
<dbReference type="Proteomes" id="UP001162501">
    <property type="component" value="Chromosome 11"/>
</dbReference>
<evidence type="ECO:0000313" key="2">
    <source>
        <dbReference type="Proteomes" id="UP001162501"/>
    </source>
</evidence>
<proteinExistence type="predicted"/>
<reference evidence="1" key="1">
    <citation type="submission" date="2023-05" db="EMBL/GenBank/DDBJ databases">
        <authorList>
            <consortium name="ELIXIR-Norway"/>
        </authorList>
    </citation>
    <scope>NUCLEOTIDE SEQUENCE</scope>
</reference>
<sequence length="93" mass="9813">MGTPVARTPGGETSIQAQDKSQITSPLQVELGGPCKGVDIRYFFSASSTFWEPVLYGGCEAKGNNFLRAADCRRTAVATEPSETALYGPLVAA</sequence>